<evidence type="ECO:0000259" key="9">
    <source>
        <dbReference type="Pfam" id="PF12804"/>
    </source>
</evidence>
<keyword evidence="3 8" id="KW-0479">Metal-binding</keyword>
<dbReference type="InterPro" id="IPR025877">
    <property type="entry name" value="MobA-like_NTP_Trfase"/>
</dbReference>
<feature type="domain" description="MobA-like NTP transferase" evidence="9">
    <location>
        <begin position="14"/>
        <end position="172"/>
    </location>
</feature>
<feature type="binding site" evidence="8">
    <location>
        <position position="112"/>
    </location>
    <ligand>
        <name>GTP</name>
        <dbReference type="ChEBI" id="CHEBI:37565"/>
    </ligand>
</feature>
<feature type="binding site" evidence="8">
    <location>
        <position position="81"/>
    </location>
    <ligand>
        <name>GTP</name>
        <dbReference type="ChEBI" id="CHEBI:37565"/>
    </ligand>
</feature>
<keyword evidence="10" id="KW-0548">Nucleotidyltransferase</keyword>
<comment type="domain">
    <text evidence="8">The N-terminal domain determines nucleotide recognition and specific binding, while the C-terminal domain determines the specific binding to the target protein.</text>
</comment>
<evidence type="ECO:0000313" key="11">
    <source>
        <dbReference type="Proteomes" id="UP000545386"/>
    </source>
</evidence>
<dbReference type="PANTHER" id="PTHR19136:SF81">
    <property type="entry name" value="MOLYBDENUM COFACTOR GUANYLYLTRANSFERASE"/>
    <property type="match status" value="1"/>
</dbReference>
<evidence type="ECO:0000256" key="1">
    <source>
        <dbReference type="ARBA" id="ARBA00022490"/>
    </source>
</evidence>
<evidence type="ECO:0000256" key="5">
    <source>
        <dbReference type="ARBA" id="ARBA00022842"/>
    </source>
</evidence>
<proteinExistence type="inferred from homology"/>
<dbReference type="SUPFAM" id="SSF53448">
    <property type="entry name" value="Nucleotide-diphospho-sugar transferases"/>
    <property type="match status" value="1"/>
</dbReference>
<accession>A0A842HMX2</accession>
<evidence type="ECO:0000256" key="2">
    <source>
        <dbReference type="ARBA" id="ARBA00022679"/>
    </source>
</evidence>
<dbReference type="HAMAP" id="MF_00316">
    <property type="entry name" value="MobA"/>
    <property type="match status" value="1"/>
</dbReference>
<dbReference type="GO" id="GO:0005525">
    <property type="term" value="F:GTP binding"/>
    <property type="evidence" value="ECO:0007669"/>
    <property type="project" value="UniProtKB-UniRule"/>
</dbReference>
<dbReference type="GO" id="GO:0005737">
    <property type="term" value="C:cytoplasm"/>
    <property type="evidence" value="ECO:0007669"/>
    <property type="project" value="UniProtKB-SubCell"/>
</dbReference>
<feature type="binding site" evidence="8">
    <location>
        <begin position="17"/>
        <end position="19"/>
    </location>
    <ligand>
        <name>GTP</name>
        <dbReference type="ChEBI" id="CHEBI:37565"/>
    </ligand>
</feature>
<feature type="binding site" evidence="8">
    <location>
        <position position="112"/>
    </location>
    <ligand>
        <name>Mg(2+)</name>
        <dbReference type="ChEBI" id="CHEBI:18420"/>
    </ligand>
</feature>
<dbReference type="GO" id="GO:0061603">
    <property type="term" value="F:molybdenum cofactor guanylyltransferase activity"/>
    <property type="evidence" value="ECO:0007669"/>
    <property type="project" value="UniProtKB-EC"/>
</dbReference>
<evidence type="ECO:0000256" key="8">
    <source>
        <dbReference type="HAMAP-Rule" id="MF_00316"/>
    </source>
</evidence>
<comment type="subcellular location">
    <subcellularLocation>
        <location evidence="8">Cytoplasm</location>
    </subcellularLocation>
</comment>
<comment type="function">
    <text evidence="8">Transfers a GMP moiety from GTP to Mo-molybdopterin (Mo-MPT) cofactor (Moco or molybdenum cofactor) to form Mo-molybdopterin guanine dinucleotide (Mo-MGD) cofactor.</text>
</comment>
<evidence type="ECO:0000313" key="10">
    <source>
        <dbReference type="EMBL" id="MBC2769667.1"/>
    </source>
</evidence>
<keyword evidence="5 8" id="KW-0460">Magnesium</keyword>
<feature type="binding site" evidence="8">
    <location>
        <position position="35"/>
    </location>
    <ligand>
        <name>GTP</name>
        <dbReference type="ChEBI" id="CHEBI:37565"/>
    </ligand>
</feature>
<keyword evidence="11" id="KW-1185">Reference proteome</keyword>
<reference evidence="10 11" key="1">
    <citation type="submission" date="2020-08" db="EMBL/GenBank/DDBJ databases">
        <title>Paraeoetvoesia sp. YC-7-48 draft genome sequence.</title>
        <authorList>
            <person name="Yao L."/>
        </authorList>
    </citation>
    <scope>NUCLEOTIDE SEQUENCE [LARGE SCALE GENOMIC DNA]</scope>
    <source>
        <strain evidence="11">YC-7-48</strain>
    </source>
</reference>
<comment type="subunit">
    <text evidence="8">Monomer.</text>
</comment>
<dbReference type="Proteomes" id="UP000545386">
    <property type="component" value="Unassembled WGS sequence"/>
</dbReference>
<dbReference type="EMBL" id="JACJUU010000004">
    <property type="protein sequence ID" value="MBC2769667.1"/>
    <property type="molecule type" value="Genomic_DNA"/>
</dbReference>
<dbReference type="CDD" id="cd02503">
    <property type="entry name" value="MobA"/>
    <property type="match status" value="1"/>
</dbReference>
<dbReference type="Gene3D" id="3.90.550.10">
    <property type="entry name" value="Spore Coat Polysaccharide Biosynthesis Protein SpsA, Chain A"/>
    <property type="match status" value="1"/>
</dbReference>
<organism evidence="10 11">
    <name type="scientific">Pusillimonas minor</name>
    <dbReference type="NCBI Taxonomy" id="2697024"/>
    <lineage>
        <taxon>Bacteria</taxon>
        <taxon>Pseudomonadati</taxon>
        <taxon>Pseudomonadota</taxon>
        <taxon>Betaproteobacteria</taxon>
        <taxon>Burkholderiales</taxon>
        <taxon>Alcaligenaceae</taxon>
        <taxon>Pusillimonas</taxon>
    </lineage>
</organism>
<dbReference type="InterPro" id="IPR013482">
    <property type="entry name" value="Molybde_CF_guanTrfase"/>
</dbReference>
<comment type="similarity">
    <text evidence="8">Belongs to the MobA family.</text>
</comment>
<keyword evidence="7 8" id="KW-0501">Molybdenum cofactor biosynthesis</keyword>
<comment type="catalytic activity">
    <reaction evidence="8">
        <text>Mo-molybdopterin + GTP + H(+) = Mo-molybdopterin guanine dinucleotide + diphosphate</text>
        <dbReference type="Rhea" id="RHEA:34243"/>
        <dbReference type="ChEBI" id="CHEBI:15378"/>
        <dbReference type="ChEBI" id="CHEBI:33019"/>
        <dbReference type="ChEBI" id="CHEBI:37565"/>
        <dbReference type="ChEBI" id="CHEBI:71302"/>
        <dbReference type="ChEBI" id="CHEBI:71310"/>
        <dbReference type="EC" id="2.7.7.77"/>
    </reaction>
</comment>
<protein>
    <recommendedName>
        <fullName evidence="8">Molybdenum cofactor guanylyltransferase</fullName>
        <shortName evidence="8">MoCo guanylyltransferase</shortName>
        <ecNumber evidence="8">2.7.7.77</ecNumber>
    </recommendedName>
    <alternativeName>
        <fullName evidence="8">GTP:molybdopterin guanylyltransferase</fullName>
    </alternativeName>
    <alternativeName>
        <fullName evidence="8">Mo-MPT guanylyltransferase</fullName>
    </alternativeName>
    <alternativeName>
        <fullName evidence="8">Molybdopterin guanylyltransferase</fullName>
    </alternativeName>
    <alternativeName>
        <fullName evidence="8">Molybdopterin-guanine dinucleotide synthase</fullName>
        <shortName evidence="8">MGD synthase</shortName>
    </alternativeName>
</protein>
<keyword evidence="4 8" id="KW-0547">Nucleotide-binding</keyword>
<comment type="caution">
    <text evidence="8">Lacks conserved residue(s) required for the propagation of feature annotation.</text>
</comment>
<dbReference type="RefSeq" id="WP_185779394.1">
    <property type="nucleotide sequence ID" value="NZ_JACJUU010000004.1"/>
</dbReference>
<dbReference type="GO" id="GO:1902758">
    <property type="term" value="P:bis(molybdopterin guanine dinucleotide)molybdenum biosynthetic process"/>
    <property type="evidence" value="ECO:0007669"/>
    <property type="project" value="TreeGrafter"/>
</dbReference>
<evidence type="ECO:0000256" key="7">
    <source>
        <dbReference type="ARBA" id="ARBA00023150"/>
    </source>
</evidence>
<evidence type="ECO:0000256" key="3">
    <source>
        <dbReference type="ARBA" id="ARBA00022723"/>
    </source>
</evidence>
<keyword evidence="2 8" id="KW-0808">Transferase</keyword>
<dbReference type="InterPro" id="IPR029044">
    <property type="entry name" value="Nucleotide-diphossugar_trans"/>
</dbReference>
<dbReference type="GO" id="GO:0046872">
    <property type="term" value="F:metal ion binding"/>
    <property type="evidence" value="ECO:0007669"/>
    <property type="project" value="UniProtKB-KW"/>
</dbReference>
<comment type="caution">
    <text evidence="10">The sequence shown here is derived from an EMBL/GenBank/DDBJ whole genome shotgun (WGS) entry which is preliminary data.</text>
</comment>
<name>A0A842HMX2_9BURK</name>
<comment type="cofactor">
    <cofactor evidence="8">
        <name>Mg(2+)</name>
        <dbReference type="ChEBI" id="CHEBI:18420"/>
    </cofactor>
</comment>
<keyword evidence="1 8" id="KW-0963">Cytoplasm</keyword>
<dbReference type="EC" id="2.7.7.77" evidence="8"/>
<dbReference type="PANTHER" id="PTHR19136">
    <property type="entry name" value="MOLYBDENUM COFACTOR GUANYLYLTRANSFERASE"/>
    <property type="match status" value="1"/>
</dbReference>
<evidence type="ECO:0000256" key="6">
    <source>
        <dbReference type="ARBA" id="ARBA00023134"/>
    </source>
</evidence>
<keyword evidence="6 8" id="KW-0342">GTP-binding</keyword>
<dbReference type="Pfam" id="PF12804">
    <property type="entry name" value="NTP_transf_3"/>
    <property type="match status" value="1"/>
</dbReference>
<sequence length="206" mass="22028">MADTLPPTPANITGLILAGGQATRFQRVGEPWADKGLALLKGRPLASYVHDYLAPRVAQVWVSANRNAEAYAAYGNVVADDPVYGPDAGPLAGVASALVGVQTPWMLVLPADTPCVPAHWADRLADEASRHAVLLVSARTPSQSFPLCMLVHRSLAASLRAYLLGGDRKVRLWQQQAGGREVCFDAHEREFLNINTPESLAQADPG</sequence>
<gene>
    <name evidence="8 10" type="primary">mobA</name>
    <name evidence="10" type="ORF">GTU67_07035</name>
</gene>
<dbReference type="NCBIfam" id="TIGR02665">
    <property type="entry name" value="molyb_mobA"/>
    <property type="match status" value="1"/>
</dbReference>
<dbReference type="AlphaFoldDB" id="A0A842HMX2"/>
<evidence type="ECO:0000256" key="4">
    <source>
        <dbReference type="ARBA" id="ARBA00022741"/>
    </source>
</evidence>